<feature type="region of interest" description="Disordered" evidence="2">
    <location>
        <begin position="657"/>
        <end position="677"/>
    </location>
</feature>
<dbReference type="InterPro" id="IPR039740">
    <property type="entry name" value="CNOT10"/>
</dbReference>
<dbReference type="KEGG" id="smo:SELMODRAFT_61158"/>
<keyword evidence="4" id="KW-1185">Reference proteome</keyword>
<evidence type="ECO:0000256" key="1">
    <source>
        <dbReference type="ARBA" id="ARBA00010080"/>
    </source>
</evidence>
<dbReference type="PANTHER" id="PTHR12979:SF5">
    <property type="entry name" value="CCR4-NOT TRANSCRIPTION COMPLEX SUBUNIT 10"/>
    <property type="match status" value="1"/>
</dbReference>
<sequence>SALAKEAAALYEKKSYQECLSLLQQILAKKESDPKVIHNIALAEFYRDGCTDPYKLLDVLEQVKRKCEELARAADEQLEGIGNNVASPNDYDLSIPTLNTAIVYYHLKQYASAFHVVEPLFANIEPVDESCALQICLLMLDIALASRKAESAALVLHYVEKSYGLGQSGLENAANVQQLSVVAPTLAASSVLDGKYLGITSSPAPPLVTSPIGEGSSLTQGSGEETFEEDALSIGLEIDGSHSVRSLPTRVPAIEKSHPAPGTELKLLMHLYRVRFLLLTHCLKTVKREVKSALNLSKDNITALLLKAQLEYLRGNYRKAMKLLTTCIARAENAVVPMILSNLGCVYHYLRKDQTAALFFAKALQRYSSMSKERPLKLTTFSQDKSLSVYYNCGVVQLLSGNPVMASRLLQESYSMFYTRPLFWLRLAECCISALEKGLLTDVSARKEEVKVVVVGKGKFRRLVLPSGGSNPSLVSGTQPDNVDGVFPQDGKEGKPITLSMAIAKRFLQYAFLLLERDGKPEELAAGTETEALVMGNSEVSPSSGGQEGRDAAATLASFTAEEKLEAAMIRVCVLVDLAFVELCLENPLAALSNAEAALQQHHVTKAYSFLAHVYAAEALCLLDRIKEAEGHLEKCMMDWTSSSGDFLEEDTAAAAQKNGDHNNGDASSGGEDGSTRNLKEQVNFARFTGTQARASLYVNFAAIHAMQGELLQARQCALQALAIAPGSSMAVLAMVYVELSQGRTKEAVTMLKRCRRLS</sequence>
<dbReference type="STRING" id="88036.D8R324"/>
<dbReference type="SMART" id="SM00028">
    <property type="entry name" value="TPR"/>
    <property type="match status" value="3"/>
</dbReference>
<accession>D8R324</accession>
<proteinExistence type="inferred from homology"/>
<reference evidence="3 4" key="1">
    <citation type="journal article" date="2011" name="Science">
        <title>The Selaginella genome identifies genetic changes associated with the evolution of vascular plants.</title>
        <authorList>
            <person name="Banks J.A."/>
            <person name="Nishiyama T."/>
            <person name="Hasebe M."/>
            <person name="Bowman J.L."/>
            <person name="Gribskov M."/>
            <person name="dePamphilis C."/>
            <person name="Albert V.A."/>
            <person name="Aono N."/>
            <person name="Aoyama T."/>
            <person name="Ambrose B.A."/>
            <person name="Ashton N.W."/>
            <person name="Axtell M.J."/>
            <person name="Barker E."/>
            <person name="Barker M.S."/>
            <person name="Bennetzen J.L."/>
            <person name="Bonawitz N.D."/>
            <person name="Chapple C."/>
            <person name="Cheng C."/>
            <person name="Correa L.G."/>
            <person name="Dacre M."/>
            <person name="DeBarry J."/>
            <person name="Dreyer I."/>
            <person name="Elias M."/>
            <person name="Engstrom E.M."/>
            <person name="Estelle M."/>
            <person name="Feng L."/>
            <person name="Finet C."/>
            <person name="Floyd S.K."/>
            <person name="Frommer W.B."/>
            <person name="Fujita T."/>
            <person name="Gramzow L."/>
            <person name="Gutensohn M."/>
            <person name="Harholt J."/>
            <person name="Hattori M."/>
            <person name="Heyl A."/>
            <person name="Hirai T."/>
            <person name="Hiwatashi Y."/>
            <person name="Ishikawa M."/>
            <person name="Iwata M."/>
            <person name="Karol K.G."/>
            <person name="Koehler B."/>
            <person name="Kolukisaoglu U."/>
            <person name="Kubo M."/>
            <person name="Kurata T."/>
            <person name="Lalonde S."/>
            <person name="Li K."/>
            <person name="Li Y."/>
            <person name="Litt A."/>
            <person name="Lyons E."/>
            <person name="Manning G."/>
            <person name="Maruyama T."/>
            <person name="Michael T.P."/>
            <person name="Mikami K."/>
            <person name="Miyazaki S."/>
            <person name="Morinaga S."/>
            <person name="Murata T."/>
            <person name="Mueller-Roeber B."/>
            <person name="Nelson D.R."/>
            <person name="Obara M."/>
            <person name="Oguri Y."/>
            <person name="Olmstead R.G."/>
            <person name="Onodera N."/>
            <person name="Petersen B.L."/>
            <person name="Pils B."/>
            <person name="Prigge M."/>
            <person name="Rensing S.A."/>
            <person name="Riano-Pachon D.M."/>
            <person name="Roberts A.W."/>
            <person name="Sato Y."/>
            <person name="Scheller H.V."/>
            <person name="Schulz B."/>
            <person name="Schulz C."/>
            <person name="Shakirov E.V."/>
            <person name="Shibagaki N."/>
            <person name="Shinohara N."/>
            <person name="Shippen D.E."/>
            <person name="Soerensen I."/>
            <person name="Sotooka R."/>
            <person name="Sugimoto N."/>
            <person name="Sugita M."/>
            <person name="Sumikawa N."/>
            <person name="Tanurdzic M."/>
            <person name="Theissen G."/>
            <person name="Ulvskov P."/>
            <person name="Wakazuki S."/>
            <person name="Weng J.K."/>
            <person name="Willats W.W."/>
            <person name="Wipf D."/>
            <person name="Wolf P.G."/>
            <person name="Yang L."/>
            <person name="Zimmer A.D."/>
            <person name="Zhu Q."/>
            <person name="Mitros T."/>
            <person name="Hellsten U."/>
            <person name="Loque D."/>
            <person name="Otillar R."/>
            <person name="Salamov A."/>
            <person name="Schmutz J."/>
            <person name="Shapiro H."/>
            <person name="Lindquist E."/>
            <person name="Lucas S."/>
            <person name="Rokhsar D."/>
            <person name="Grigoriev I.V."/>
        </authorList>
    </citation>
    <scope>NUCLEOTIDE SEQUENCE [LARGE SCALE GENOMIC DNA]</scope>
</reference>
<dbReference type="Gene3D" id="1.25.40.10">
    <property type="entry name" value="Tetratricopeptide repeat domain"/>
    <property type="match status" value="2"/>
</dbReference>
<dbReference type="Proteomes" id="UP000001514">
    <property type="component" value="Unassembled WGS sequence"/>
</dbReference>
<dbReference type="OMA" id="PECSRMY"/>
<feature type="non-terminal residue" evidence="3">
    <location>
        <position position="759"/>
    </location>
</feature>
<dbReference type="HOGENOM" id="CLU_013100_1_0_1"/>
<dbReference type="SUPFAM" id="SSF48452">
    <property type="entry name" value="TPR-like"/>
    <property type="match status" value="2"/>
</dbReference>
<dbReference type="eggNOG" id="KOG2471">
    <property type="taxonomic scope" value="Eukaryota"/>
</dbReference>
<dbReference type="InParanoid" id="D8R324"/>
<evidence type="ECO:0008006" key="5">
    <source>
        <dbReference type="Google" id="ProtNLM"/>
    </source>
</evidence>
<dbReference type="FunCoup" id="D8R324">
    <property type="interactions" value="5268"/>
</dbReference>
<dbReference type="InterPro" id="IPR011990">
    <property type="entry name" value="TPR-like_helical_dom_sf"/>
</dbReference>
<dbReference type="AlphaFoldDB" id="D8R324"/>
<dbReference type="GO" id="GO:0017148">
    <property type="term" value="P:negative regulation of translation"/>
    <property type="evidence" value="ECO:0000318"/>
    <property type="project" value="GO_Central"/>
</dbReference>
<evidence type="ECO:0000313" key="3">
    <source>
        <dbReference type="EMBL" id="EFJ33205.1"/>
    </source>
</evidence>
<dbReference type="GO" id="GO:0006402">
    <property type="term" value="P:mRNA catabolic process"/>
    <property type="evidence" value="ECO:0000318"/>
    <property type="project" value="GO_Central"/>
</dbReference>
<name>D8R324_SELML</name>
<dbReference type="PANTHER" id="PTHR12979">
    <property type="entry name" value="CCR4-NOT TRANSCRIPTION COMPLEX SUBUNIT 10"/>
    <property type="match status" value="1"/>
</dbReference>
<dbReference type="Gramene" id="EFJ33205">
    <property type="protein sequence ID" value="EFJ33205"/>
    <property type="gene ID" value="SELMODRAFT_61158"/>
</dbReference>
<dbReference type="GO" id="GO:0030014">
    <property type="term" value="C:CCR4-NOT complex"/>
    <property type="evidence" value="ECO:0000318"/>
    <property type="project" value="GO_Central"/>
</dbReference>
<organism evidence="4">
    <name type="scientific">Selaginella moellendorffii</name>
    <name type="common">Spikemoss</name>
    <dbReference type="NCBI Taxonomy" id="88036"/>
    <lineage>
        <taxon>Eukaryota</taxon>
        <taxon>Viridiplantae</taxon>
        <taxon>Streptophyta</taxon>
        <taxon>Embryophyta</taxon>
        <taxon>Tracheophyta</taxon>
        <taxon>Lycopodiopsida</taxon>
        <taxon>Selaginellales</taxon>
        <taxon>Selaginellaceae</taxon>
        <taxon>Selaginella</taxon>
    </lineage>
</organism>
<gene>
    <name evidence="3" type="ORF">SELMODRAFT_61158</name>
</gene>
<dbReference type="InterPro" id="IPR019734">
    <property type="entry name" value="TPR_rpt"/>
</dbReference>
<dbReference type="EMBL" id="GL377571">
    <property type="protein sequence ID" value="EFJ33205.1"/>
    <property type="molecule type" value="Genomic_DNA"/>
</dbReference>
<protein>
    <recommendedName>
        <fullName evidence="5">CCR4-NOT transcription complex subunit 10</fullName>
    </recommendedName>
</protein>
<evidence type="ECO:0000313" key="4">
    <source>
        <dbReference type="Proteomes" id="UP000001514"/>
    </source>
</evidence>
<feature type="non-terminal residue" evidence="3">
    <location>
        <position position="1"/>
    </location>
</feature>
<evidence type="ECO:0000256" key="2">
    <source>
        <dbReference type="SAM" id="MobiDB-lite"/>
    </source>
</evidence>
<comment type="similarity">
    <text evidence="1">Belongs to the CNOT10 family.</text>
</comment>